<dbReference type="PRINTS" id="PR00171">
    <property type="entry name" value="SUGRTRNSPORT"/>
</dbReference>
<dbReference type="Proteomes" id="UP001140453">
    <property type="component" value="Unassembled WGS sequence"/>
</dbReference>
<evidence type="ECO:0000256" key="5">
    <source>
        <dbReference type="ARBA" id="ARBA00022989"/>
    </source>
</evidence>
<dbReference type="InterPro" id="IPR020846">
    <property type="entry name" value="MFS_dom"/>
</dbReference>
<feature type="transmembrane region" description="Helical" evidence="9">
    <location>
        <begin position="351"/>
        <end position="372"/>
    </location>
</feature>
<dbReference type="PROSITE" id="PS00217">
    <property type="entry name" value="SUGAR_TRANSPORT_2"/>
    <property type="match status" value="1"/>
</dbReference>
<keyword evidence="3 8" id="KW-0813">Transport</keyword>
<keyword evidence="6 9" id="KW-0472">Membrane</keyword>
<dbReference type="InterPro" id="IPR005828">
    <property type="entry name" value="MFS_sugar_transport-like"/>
</dbReference>
<comment type="subcellular location">
    <subcellularLocation>
        <location evidence="1">Membrane</location>
        <topology evidence="1">Multi-pass membrane protein</topology>
    </subcellularLocation>
</comment>
<evidence type="ECO:0000313" key="12">
    <source>
        <dbReference type="Proteomes" id="UP001140453"/>
    </source>
</evidence>
<feature type="domain" description="Major facilitator superfamily (MFS) profile" evidence="10">
    <location>
        <begin position="39"/>
        <end position="504"/>
    </location>
</feature>
<evidence type="ECO:0000256" key="1">
    <source>
        <dbReference type="ARBA" id="ARBA00004141"/>
    </source>
</evidence>
<feature type="transmembrane region" description="Helical" evidence="9">
    <location>
        <begin position="132"/>
        <end position="155"/>
    </location>
</feature>
<dbReference type="SUPFAM" id="SSF103473">
    <property type="entry name" value="MFS general substrate transporter"/>
    <property type="match status" value="1"/>
</dbReference>
<proteinExistence type="inferred from homology"/>
<evidence type="ECO:0000256" key="4">
    <source>
        <dbReference type="ARBA" id="ARBA00022692"/>
    </source>
</evidence>
<sequence>MSPNSGTAIIGAAAAARAHGSGGKVGLRALWSDKKTVYIAIFASLGGFLYGYQQGVLGQALVMTSFKKKFPSIADDSGAQGWLTSILQLGGWIGALTCGVLCEVFSRKLTLFSGAMWVILGSYLTAGASTPGFLYAGRFFTGIGVGGLSATGPLYNAELAPPETRGFLVAMQQLSITIGIMLAYWLAYGTNYIGGTGDGQSDMAWRLPLIFQGIPAVILAAGVWLMPYSPRWLVKKGRDQEALDTLSRLRSRPVDDKMIQIEFLDIKAECVFESRQFNENFSHFSEKSRNNPWIRELASYKEIFQSKDKFKRIALASLVMFFQQWSGIDSIIYYAPIIFASLGLTSSTSSLLATGITGVLNVCTTIPAIMLLDKLGRKPLLMVGAFGMLSTMVIVGILASQYQDDWASHPAAGWAAVVMIWLYIMNFAYSWGPVSWTLIAEVFPLSTRAKGTSIAASSNWMNNFIIALVTPTLLAKISWGLYILFAGFLAVGIVFVWFFVPETKGKTLEEMDQVFGAQTSQQDLARLGAIQEEVGLFAALDHEIAMDRDDGLVDDEKSGFQHQL</sequence>
<feature type="transmembrane region" description="Helical" evidence="9">
    <location>
        <begin position="167"/>
        <end position="187"/>
    </location>
</feature>
<dbReference type="EMBL" id="JAPEVB010000001">
    <property type="protein sequence ID" value="KAJ4396753.1"/>
    <property type="molecule type" value="Genomic_DNA"/>
</dbReference>
<comment type="similarity">
    <text evidence="2 8">Belongs to the major facilitator superfamily. Sugar transporter (TC 2.A.1.1) family.</text>
</comment>
<accession>A0A9W9D188</accession>
<feature type="transmembrane region" description="Helical" evidence="9">
    <location>
        <begin position="479"/>
        <end position="500"/>
    </location>
</feature>
<dbReference type="InterPro" id="IPR036259">
    <property type="entry name" value="MFS_trans_sf"/>
</dbReference>
<dbReference type="FunFam" id="1.20.1250.20:FF:000026">
    <property type="entry name" value="MFS quinate transporter QutD"/>
    <property type="match status" value="1"/>
</dbReference>
<comment type="caution">
    <text evidence="11">The sequence shown here is derived from an EMBL/GenBank/DDBJ whole genome shotgun (WGS) entry which is preliminary data.</text>
</comment>
<dbReference type="Pfam" id="PF00083">
    <property type="entry name" value="Sugar_tr"/>
    <property type="match status" value="1"/>
</dbReference>
<dbReference type="InterPro" id="IPR050360">
    <property type="entry name" value="MFS_Sugar_Transporters"/>
</dbReference>
<protein>
    <recommendedName>
        <fullName evidence="10">Major facilitator superfamily (MFS) profile domain-containing protein</fullName>
    </recommendedName>
</protein>
<evidence type="ECO:0000256" key="6">
    <source>
        <dbReference type="ARBA" id="ARBA00023136"/>
    </source>
</evidence>
<gene>
    <name evidence="11" type="ORF">N0V93_000975</name>
</gene>
<organism evidence="11 12">
    <name type="scientific">Gnomoniopsis smithogilvyi</name>
    <dbReference type="NCBI Taxonomy" id="1191159"/>
    <lineage>
        <taxon>Eukaryota</taxon>
        <taxon>Fungi</taxon>
        <taxon>Dikarya</taxon>
        <taxon>Ascomycota</taxon>
        <taxon>Pezizomycotina</taxon>
        <taxon>Sordariomycetes</taxon>
        <taxon>Sordariomycetidae</taxon>
        <taxon>Diaporthales</taxon>
        <taxon>Gnomoniaceae</taxon>
        <taxon>Gnomoniopsis</taxon>
    </lineage>
</organism>
<dbReference type="AlphaFoldDB" id="A0A9W9D188"/>
<feature type="transmembrane region" description="Helical" evidence="9">
    <location>
        <begin position="207"/>
        <end position="228"/>
    </location>
</feature>
<keyword evidence="5 9" id="KW-1133">Transmembrane helix</keyword>
<dbReference type="NCBIfam" id="TIGR00879">
    <property type="entry name" value="SP"/>
    <property type="match status" value="1"/>
</dbReference>
<dbReference type="PANTHER" id="PTHR48022:SF67">
    <property type="entry name" value="QUINATE TRANSPORTER, PUTATIVE (AFU_ORTHOLOGUE AFUA_4G14670)-RELATED"/>
    <property type="match status" value="1"/>
</dbReference>
<evidence type="ECO:0000256" key="2">
    <source>
        <dbReference type="ARBA" id="ARBA00010992"/>
    </source>
</evidence>
<evidence type="ECO:0000313" key="11">
    <source>
        <dbReference type="EMBL" id="KAJ4396753.1"/>
    </source>
</evidence>
<keyword evidence="4 9" id="KW-0812">Transmembrane</keyword>
<evidence type="ECO:0000256" key="7">
    <source>
        <dbReference type="ARBA" id="ARBA00023180"/>
    </source>
</evidence>
<evidence type="ECO:0000256" key="9">
    <source>
        <dbReference type="SAM" id="Phobius"/>
    </source>
</evidence>
<dbReference type="InterPro" id="IPR003663">
    <property type="entry name" value="Sugar/inositol_transpt"/>
</dbReference>
<dbReference type="Gene3D" id="1.20.1250.20">
    <property type="entry name" value="MFS general substrate transporter like domains"/>
    <property type="match status" value="1"/>
</dbReference>
<feature type="transmembrane region" description="Helical" evidence="9">
    <location>
        <begin position="379"/>
        <end position="399"/>
    </location>
</feature>
<dbReference type="OrthoDB" id="8120565at2759"/>
<feature type="transmembrane region" description="Helical" evidence="9">
    <location>
        <begin position="37"/>
        <end position="62"/>
    </location>
</feature>
<evidence type="ECO:0000256" key="8">
    <source>
        <dbReference type="RuleBase" id="RU003346"/>
    </source>
</evidence>
<dbReference type="PROSITE" id="PS50850">
    <property type="entry name" value="MFS"/>
    <property type="match status" value="1"/>
</dbReference>
<evidence type="ECO:0000256" key="3">
    <source>
        <dbReference type="ARBA" id="ARBA00022448"/>
    </source>
</evidence>
<dbReference type="GO" id="GO:0005351">
    <property type="term" value="F:carbohydrate:proton symporter activity"/>
    <property type="evidence" value="ECO:0007669"/>
    <property type="project" value="TreeGrafter"/>
</dbReference>
<feature type="transmembrane region" description="Helical" evidence="9">
    <location>
        <begin position="109"/>
        <end position="126"/>
    </location>
</feature>
<dbReference type="PROSITE" id="PS00216">
    <property type="entry name" value="SUGAR_TRANSPORT_1"/>
    <property type="match status" value="1"/>
</dbReference>
<dbReference type="GO" id="GO:0016020">
    <property type="term" value="C:membrane"/>
    <property type="evidence" value="ECO:0007669"/>
    <property type="project" value="UniProtKB-SubCell"/>
</dbReference>
<name>A0A9W9D188_9PEZI</name>
<keyword evidence="12" id="KW-1185">Reference proteome</keyword>
<dbReference type="PANTHER" id="PTHR48022">
    <property type="entry name" value="PLASTIDIC GLUCOSE TRANSPORTER 4"/>
    <property type="match status" value="1"/>
</dbReference>
<dbReference type="InterPro" id="IPR005829">
    <property type="entry name" value="Sugar_transporter_CS"/>
</dbReference>
<feature type="transmembrane region" description="Helical" evidence="9">
    <location>
        <begin position="82"/>
        <end position="102"/>
    </location>
</feature>
<feature type="transmembrane region" description="Helical" evidence="9">
    <location>
        <begin position="453"/>
        <end position="473"/>
    </location>
</feature>
<reference evidence="11" key="1">
    <citation type="submission" date="2022-10" db="EMBL/GenBank/DDBJ databases">
        <title>Tapping the CABI collections for fungal endophytes: first genome assemblies for Collariella, Neodidymelliopsis, Ascochyta clinopodiicola, Didymella pomorum, Didymosphaeria variabile, Neocosmospora piperis and Neocucurbitaria cava.</title>
        <authorList>
            <person name="Hill R."/>
        </authorList>
    </citation>
    <scope>NUCLEOTIDE SEQUENCE</scope>
    <source>
        <strain evidence="11">IMI 355082</strain>
    </source>
</reference>
<keyword evidence="7" id="KW-0325">Glycoprotein</keyword>
<feature type="transmembrane region" description="Helical" evidence="9">
    <location>
        <begin position="313"/>
        <end position="339"/>
    </location>
</feature>
<feature type="transmembrane region" description="Helical" evidence="9">
    <location>
        <begin position="411"/>
        <end position="432"/>
    </location>
</feature>
<evidence type="ECO:0000259" key="10">
    <source>
        <dbReference type="PROSITE" id="PS50850"/>
    </source>
</evidence>